<feature type="transmembrane region" description="Helical" evidence="1">
    <location>
        <begin position="53"/>
        <end position="74"/>
    </location>
</feature>
<dbReference type="Proteomes" id="UP001281305">
    <property type="component" value="Chromosome"/>
</dbReference>
<evidence type="ECO:0000313" key="3">
    <source>
        <dbReference type="EMBL" id="WYK19481.1"/>
    </source>
</evidence>
<dbReference type="PANTHER" id="PTHR23028:SF53">
    <property type="entry name" value="ACYL_TRANSF_3 DOMAIN-CONTAINING PROTEIN"/>
    <property type="match status" value="1"/>
</dbReference>
<keyword evidence="4" id="KW-1185">Reference proteome</keyword>
<keyword evidence="1" id="KW-0812">Transmembrane</keyword>
<feature type="transmembrane region" description="Helical" evidence="1">
    <location>
        <begin position="316"/>
        <end position="334"/>
    </location>
</feature>
<feature type="transmembrane region" description="Helical" evidence="1">
    <location>
        <begin position="256"/>
        <end position="277"/>
    </location>
</feature>
<keyword evidence="3" id="KW-0808">Transferase</keyword>
<feature type="transmembrane region" description="Helical" evidence="1">
    <location>
        <begin position="159"/>
        <end position="181"/>
    </location>
</feature>
<evidence type="ECO:0000259" key="2">
    <source>
        <dbReference type="Pfam" id="PF01757"/>
    </source>
</evidence>
<accession>A0ABZ2TIS8</accession>
<dbReference type="RefSeq" id="WP_317056178.1">
    <property type="nucleotide sequence ID" value="NZ_CP146606.1"/>
</dbReference>
<dbReference type="GO" id="GO:0016746">
    <property type="term" value="F:acyltransferase activity"/>
    <property type="evidence" value="ECO:0007669"/>
    <property type="project" value="UniProtKB-KW"/>
</dbReference>
<evidence type="ECO:0000256" key="1">
    <source>
        <dbReference type="SAM" id="Phobius"/>
    </source>
</evidence>
<keyword evidence="1" id="KW-1133">Transmembrane helix</keyword>
<dbReference type="PANTHER" id="PTHR23028">
    <property type="entry name" value="ACETYLTRANSFERASE"/>
    <property type="match status" value="1"/>
</dbReference>
<organism evidence="3 4">
    <name type="scientific">Roseovarius rhodophyticola</name>
    <dbReference type="NCBI Taxonomy" id="3080827"/>
    <lineage>
        <taxon>Bacteria</taxon>
        <taxon>Pseudomonadati</taxon>
        <taxon>Pseudomonadota</taxon>
        <taxon>Alphaproteobacteria</taxon>
        <taxon>Rhodobacterales</taxon>
        <taxon>Roseobacteraceae</taxon>
        <taxon>Roseovarius</taxon>
    </lineage>
</organism>
<proteinExistence type="predicted"/>
<protein>
    <submittedName>
        <fullName evidence="3">Acyltransferase</fullName>
        <ecNumber evidence="3">2.3.-.-</ecNumber>
    </submittedName>
</protein>
<feature type="transmembrane region" description="Helical" evidence="1">
    <location>
        <begin position="187"/>
        <end position="205"/>
    </location>
</feature>
<dbReference type="InterPro" id="IPR002656">
    <property type="entry name" value="Acyl_transf_3_dom"/>
</dbReference>
<gene>
    <name evidence="3" type="ORF">RZS32_006355</name>
</gene>
<dbReference type="InterPro" id="IPR050879">
    <property type="entry name" value="Acyltransferase_3"/>
</dbReference>
<dbReference type="EC" id="2.3.-.-" evidence="3"/>
<dbReference type="Pfam" id="PF01757">
    <property type="entry name" value="Acyl_transf_3"/>
    <property type="match status" value="1"/>
</dbReference>
<feature type="transmembrane region" description="Helical" evidence="1">
    <location>
        <begin position="217"/>
        <end position="250"/>
    </location>
</feature>
<evidence type="ECO:0000313" key="4">
    <source>
        <dbReference type="Proteomes" id="UP001281305"/>
    </source>
</evidence>
<keyword evidence="1" id="KW-0472">Membrane</keyword>
<feature type="transmembrane region" description="Helical" evidence="1">
    <location>
        <begin position="95"/>
        <end position="114"/>
    </location>
</feature>
<keyword evidence="3" id="KW-0012">Acyltransferase</keyword>
<feature type="domain" description="Acyltransferase 3" evidence="2">
    <location>
        <begin position="18"/>
        <end position="331"/>
    </location>
</feature>
<name>A0ABZ2TIS8_9RHOB</name>
<reference evidence="3 4" key="1">
    <citation type="submission" date="2024-02" db="EMBL/GenBank/DDBJ databases">
        <title>Roseovarius strain W115 nov., isolated from a marine algae.</title>
        <authorList>
            <person name="Lee M.W."/>
            <person name="Lee J.K."/>
            <person name="Kim J.M."/>
            <person name="Choi D.G."/>
            <person name="Baek J.H."/>
            <person name="Bayburt H."/>
            <person name="Jung J.J."/>
            <person name="Han D.M."/>
            <person name="Jeon C.O."/>
        </authorList>
    </citation>
    <scope>NUCLEOTIDE SEQUENCE [LARGE SCALE GENOMIC DNA]</scope>
    <source>
        <strain evidence="3 4">W115</strain>
    </source>
</reference>
<sequence>MGFGVWTTVADQSEGRDNNFNLLRMLAALGVLVSHSIPVTGGPDAPQILEGTLKGVTLGDACVLIFFAVSGFFITQSFDRSRSPVSFVTNRVLRIFPALLVMLTLTVLAAGLWVTMTRDLTFWSEGLSYLLRNLLLFFSAPNLPGVFESHPFSPIVNSSLWTLSYEVICYGFVLICGVMGLFSGPRIFLIVLSLFAVALGIKASMDLGKRFETTLYLGLPFVIGMTVYVWRAYVPLTFWLVAALAVLTTLLRNTELFLPMLIVALSYGSILLGFASLPKLKAYNRLGDYSYGTYIYAFPLQQTGFALGFSDPLSNVIFALPLAVFCAVLSWHAVEHPALGLKRWIAAPRLA</sequence>
<feature type="transmembrane region" description="Helical" evidence="1">
    <location>
        <begin position="22"/>
        <end position="41"/>
    </location>
</feature>
<dbReference type="EMBL" id="CP146606">
    <property type="protein sequence ID" value="WYK19481.1"/>
    <property type="molecule type" value="Genomic_DNA"/>
</dbReference>